<proteinExistence type="inferred from homology"/>
<dbReference type="Pfam" id="PF00067">
    <property type="entry name" value="p450"/>
    <property type="match status" value="1"/>
</dbReference>
<name>A0A7S3PLA5_9STRA</name>
<dbReference type="InterPro" id="IPR002401">
    <property type="entry name" value="Cyt_P450_E_grp-I"/>
</dbReference>
<dbReference type="AlphaFoldDB" id="A0A7S3PLA5"/>
<dbReference type="EMBL" id="HBIN01017297">
    <property type="protein sequence ID" value="CAE0443082.1"/>
    <property type="molecule type" value="Transcribed_RNA"/>
</dbReference>
<organism evidence="3">
    <name type="scientific">Aplanochytrium stocchinoi</name>
    <dbReference type="NCBI Taxonomy" id="215587"/>
    <lineage>
        <taxon>Eukaryota</taxon>
        <taxon>Sar</taxon>
        <taxon>Stramenopiles</taxon>
        <taxon>Bigyra</taxon>
        <taxon>Labyrinthulomycetes</taxon>
        <taxon>Thraustochytrida</taxon>
        <taxon>Thraustochytriidae</taxon>
        <taxon>Aplanochytrium</taxon>
    </lineage>
</organism>
<dbReference type="PANTHER" id="PTHR24305">
    <property type="entry name" value="CYTOCHROME P450"/>
    <property type="match status" value="1"/>
</dbReference>
<dbReference type="GO" id="GO:0004497">
    <property type="term" value="F:monooxygenase activity"/>
    <property type="evidence" value="ECO:0007669"/>
    <property type="project" value="InterPro"/>
</dbReference>
<feature type="binding site" description="axial binding residue" evidence="2">
    <location>
        <position position="437"/>
    </location>
    <ligand>
        <name>heme</name>
        <dbReference type="ChEBI" id="CHEBI:30413"/>
    </ligand>
    <ligandPart>
        <name>Fe</name>
        <dbReference type="ChEBI" id="CHEBI:18248"/>
    </ligandPart>
</feature>
<dbReference type="GO" id="GO:0020037">
    <property type="term" value="F:heme binding"/>
    <property type="evidence" value="ECO:0007669"/>
    <property type="project" value="InterPro"/>
</dbReference>
<dbReference type="SUPFAM" id="SSF48264">
    <property type="entry name" value="Cytochrome P450"/>
    <property type="match status" value="1"/>
</dbReference>
<dbReference type="Gene3D" id="1.10.630.10">
    <property type="entry name" value="Cytochrome P450"/>
    <property type="match status" value="1"/>
</dbReference>
<gene>
    <name evidence="3" type="ORF">ASTO00021_LOCUS13189</name>
</gene>
<protein>
    <recommendedName>
        <fullName evidence="4">Cytochrome P450</fullName>
    </recommendedName>
</protein>
<evidence type="ECO:0008006" key="4">
    <source>
        <dbReference type="Google" id="ProtNLM"/>
    </source>
</evidence>
<accession>A0A7S3PLA5</accession>
<comment type="cofactor">
    <cofactor evidence="2">
        <name>heme</name>
        <dbReference type="ChEBI" id="CHEBI:30413"/>
    </cofactor>
</comment>
<dbReference type="CDD" id="cd00302">
    <property type="entry name" value="cytochrome_P450"/>
    <property type="match status" value="1"/>
</dbReference>
<dbReference type="InterPro" id="IPR050121">
    <property type="entry name" value="Cytochrome_P450_monoxygenase"/>
</dbReference>
<evidence type="ECO:0000313" key="3">
    <source>
        <dbReference type="EMBL" id="CAE0443082.1"/>
    </source>
</evidence>
<reference evidence="3" key="1">
    <citation type="submission" date="2021-01" db="EMBL/GenBank/DDBJ databases">
        <authorList>
            <person name="Corre E."/>
            <person name="Pelletier E."/>
            <person name="Niang G."/>
            <person name="Scheremetjew M."/>
            <person name="Finn R."/>
            <person name="Kale V."/>
            <person name="Holt S."/>
            <person name="Cochrane G."/>
            <person name="Meng A."/>
            <person name="Brown T."/>
            <person name="Cohen L."/>
        </authorList>
    </citation>
    <scope>NUCLEOTIDE SEQUENCE</scope>
    <source>
        <strain evidence="3">GSBS06</strain>
    </source>
</reference>
<dbReference type="InterPro" id="IPR001128">
    <property type="entry name" value="Cyt_P450"/>
</dbReference>
<dbReference type="GO" id="GO:0005506">
    <property type="term" value="F:iron ion binding"/>
    <property type="evidence" value="ECO:0007669"/>
    <property type="project" value="InterPro"/>
</dbReference>
<evidence type="ECO:0000256" key="2">
    <source>
        <dbReference type="PIRSR" id="PIRSR602401-1"/>
    </source>
</evidence>
<keyword evidence="2" id="KW-0349">Heme</keyword>
<keyword evidence="2" id="KW-0408">Iron</keyword>
<dbReference type="PRINTS" id="PR00385">
    <property type="entry name" value="P450"/>
</dbReference>
<comment type="similarity">
    <text evidence="1">Belongs to the cytochrome P450 family.</text>
</comment>
<dbReference type="PANTHER" id="PTHR24305:SF166">
    <property type="entry name" value="CYTOCHROME P450 12A4, MITOCHONDRIAL-RELATED"/>
    <property type="match status" value="1"/>
</dbReference>
<dbReference type="GO" id="GO:0016705">
    <property type="term" value="F:oxidoreductase activity, acting on paired donors, with incorporation or reduction of molecular oxygen"/>
    <property type="evidence" value="ECO:0007669"/>
    <property type="project" value="InterPro"/>
</dbReference>
<dbReference type="PRINTS" id="PR00463">
    <property type="entry name" value="EP450I"/>
</dbReference>
<evidence type="ECO:0000256" key="1">
    <source>
        <dbReference type="ARBA" id="ARBA00010617"/>
    </source>
</evidence>
<dbReference type="InterPro" id="IPR036396">
    <property type="entry name" value="Cyt_P450_sf"/>
</dbReference>
<keyword evidence="2" id="KW-0479">Metal-binding</keyword>
<sequence>MNKALNKRNRVRMLDEFSSGDEPDWVKSFPGPFQTSSKREVAEKLLSTDFRLLLHDWTNEYTEQGLGNIVIPVVRFKDMKPVIVYMLLISNLQDTAKMVTQHVSKDPMLFPYPSQNLVNTPSIPIWRSQRSAVADAFLPKTNLSQTVPLVNEYAQIWCERLKTVEDGIVNIKEELLHTALCVYIHGLLGVPNPFNGKVFSESTPVDSEPIRDIFNLEIRPLDHKKMIERITTGKKFIDSLYEKGMSGGIQTPLMTSLMTIEDDRARDENMMALLVAGHDTTAFTMQFLLFELARHPEYQHRARAECVAVYEQIEKNGKDIEYDDLSKFVFLRRCITESLRLWNVAMIVFSRVSSAPERVTGLNNQQVEIPKGTRFNFWYYGQHHSRDLWGEDALIFNPDREFKNHELQRGDHTEPELVAFTPVTERFHPFSMPRRDCLGKNFAFLEMRLLISRLLQNFHIELAGPTREDANVQVGTGEVYTRWAKSSDGLVQPEKMMLQLIPVKNDPLKRSSL</sequence>